<dbReference type="EMBL" id="GBRH01186996">
    <property type="protein sequence ID" value="JAE10900.1"/>
    <property type="molecule type" value="Transcribed_RNA"/>
</dbReference>
<name>A0A0A9FCX3_ARUDO</name>
<accession>A0A0A9FCX3</accession>
<evidence type="ECO:0000313" key="1">
    <source>
        <dbReference type="EMBL" id="JAE10900.1"/>
    </source>
</evidence>
<reference evidence="1" key="1">
    <citation type="submission" date="2014-09" db="EMBL/GenBank/DDBJ databases">
        <authorList>
            <person name="Magalhaes I.L.F."/>
            <person name="Oliveira U."/>
            <person name="Santos F.R."/>
            <person name="Vidigal T.H.D.A."/>
            <person name="Brescovit A.D."/>
            <person name="Santos A.J."/>
        </authorList>
    </citation>
    <scope>NUCLEOTIDE SEQUENCE</scope>
    <source>
        <tissue evidence="1">Shoot tissue taken approximately 20 cm above the soil surface</tissue>
    </source>
</reference>
<proteinExistence type="predicted"/>
<dbReference type="AlphaFoldDB" id="A0A0A9FCX3"/>
<reference evidence="1" key="2">
    <citation type="journal article" date="2015" name="Data Brief">
        <title>Shoot transcriptome of the giant reed, Arundo donax.</title>
        <authorList>
            <person name="Barrero R.A."/>
            <person name="Guerrero F.D."/>
            <person name="Moolhuijzen P."/>
            <person name="Goolsby J.A."/>
            <person name="Tidwell J."/>
            <person name="Bellgard S.E."/>
            <person name="Bellgard M.I."/>
        </authorList>
    </citation>
    <scope>NUCLEOTIDE SEQUENCE</scope>
    <source>
        <tissue evidence="1">Shoot tissue taken approximately 20 cm above the soil surface</tissue>
    </source>
</reference>
<protein>
    <submittedName>
        <fullName evidence="1">Uncharacterized protein</fullName>
    </submittedName>
</protein>
<organism evidence="1">
    <name type="scientific">Arundo donax</name>
    <name type="common">Giant reed</name>
    <name type="synonym">Donax arundinaceus</name>
    <dbReference type="NCBI Taxonomy" id="35708"/>
    <lineage>
        <taxon>Eukaryota</taxon>
        <taxon>Viridiplantae</taxon>
        <taxon>Streptophyta</taxon>
        <taxon>Embryophyta</taxon>
        <taxon>Tracheophyta</taxon>
        <taxon>Spermatophyta</taxon>
        <taxon>Magnoliopsida</taxon>
        <taxon>Liliopsida</taxon>
        <taxon>Poales</taxon>
        <taxon>Poaceae</taxon>
        <taxon>PACMAD clade</taxon>
        <taxon>Arundinoideae</taxon>
        <taxon>Arundineae</taxon>
        <taxon>Arundo</taxon>
    </lineage>
</organism>
<sequence>MVSALVNGIMLNNIEELRIFMKICIYWFL</sequence>